<keyword evidence="1 5" id="KW-0489">Methyltransferase</keyword>
<protein>
    <submittedName>
        <fullName evidence="5">Class I SAM-dependent methyltransferase</fullName>
        <ecNumber evidence="5">2.1.1.222</ecNumber>
        <ecNumber evidence="5">2.1.1.64</ecNumber>
    </submittedName>
</protein>
<dbReference type="SUPFAM" id="SSF53335">
    <property type="entry name" value="S-adenosyl-L-methionine-dependent methyltransferases"/>
    <property type="match status" value="1"/>
</dbReference>
<dbReference type="EC" id="2.1.1.222" evidence="5"/>
<sequence>MTRVTREPLLAEAELRVGDAFGEMLQAAFYEMEFDPDARWTYDIVEREDGDFLVMPGAYWFEPPARWPEHVAAGVDRARGRVLDVGCGAGRHALPLQERGIEVTGLDTSPGAVRVCRRRGLRSVLLSSVADHAAGDGAGPRYDTFLLLGGNVGLLQGREHAAGFLGALAAMAAPGARIIADSLDPDALGRLDAAQAAYAELNRRRGRMPGQSRMRVRHKTMTTPWFDYLYCSPAELGELAESAGWRVEEVLPSGGPSYVATLTRAL</sequence>
<keyword evidence="3" id="KW-0949">S-adenosyl-L-methionine</keyword>
<dbReference type="PANTHER" id="PTHR43464">
    <property type="entry name" value="METHYLTRANSFERASE"/>
    <property type="match status" value="1"/>
</dbReference>
<dbReference type="Gene3D" id="3.40.50.150">
    <property type="entry name" value="Vaccinia Virus protein VP39"/>
    <property type="match status" value="1"/>
</dbReference>
<dbReference type="GO" id="GO:0032259">
    <property type="term" value="P:methylation"/>
    <property type="evidence" value="ECO:0007669"/>
    <property type="project" value="UniProtKB-KW"/>
</dbReference>
<dbReference type="GO" id="GO:0102208">
    <property type="term" value="F:2-polyprenyl-6-hydroxyphenol methylase activity"/>
    <property type="evidence" value="ECO:0007669"/>
    <property type="project" value="UniProtKB-EC"/>
</dbReference>
<dbReference type="InterPro" id="IPR041698">
    <property type="entry name" value="Methyltransf_25"/>
</dbReference>
<evidence type="ECO:0000256" key="3">
    <source>
        <dbReference type="ARBA" id="ARBA00022691"/>
    </source>
</evidence>
<dbReference type="EMBL" id="JBHSFP010000014">
    <property type="protein sequence ID" value="MFC4533238.1"/>
    <property type="molecule type" value="Genomic_DNA"/>
</dbReference>
<dbReference type="Pfam" id="PF13649">
    <property type="entry name" value="Methyltransf_25"/>
    <property type="match status" value="1"/>
</dbReference>
<organism evidence="5 6">
    <name type="scientific">Sphaerisporangium dianthi</name>
    <dbReference type="NCBI Taxonomy" id="1436120"/>
    <lineage>
        <taxon>Bacteria</taxon>
        <taxon>Bacillati</taxon>
        <taxon>Actinomycetota</taxon>
        <taxon>Actinomycetes</taxon>
        <taxon>Streptosporangiales</taxon>
        <taxon>Streptosporangiaceae</taxon>
        <taxon>Sphaerisporangium</taxon>
    </lineage>
</organism>
<evidence type="ECO:0000313" key="6">
    <source>
        <dbReference type="Proteomes" id="UP001596004"/>
    </source>
</evidence>
<dbReference type="EC" id="2.1.1.64" evidence="5"/>
<proteinExistence type="predicted"/>
<keyword evidence="2 5" id="KW-0808">Transferase</keyword>
<gene>
    <name evidence="5" type="ORF">ACFO60_20895</name>
</gene>
<dbReference type="PANTHER" id="PTHR43464:SF19">
    <property type="entry name" value="UBIQUINONE BIOSYNTHESIS O-METHYLTRANSFERASE, MITOCHONDRIAL"/>
    <property type="match status" value="1"/>
</dbReference>
<dbReference type="CDD" id="cd02440">
    <property type="entry name" value="AdoMet_MTases"/>
    <property type="match status" value="1"/>
</dbReference>
<dbReference type="InterPro" id="IPR029063">
    <property type="entry name" value="SAM-dependent_MTases_sf"/>
</dbReference>
<name>A0ABV9CJP6_9ACTN</name>
<reference evidence="6" key="1">
    <citation type="journal article" date="2019" name="Int. J. Syst. Evol. Microbiol.">
        <title>The Global Catalogue of Microorganisms (GCM) 10K type strain sequencing project: providing services to taxonomists for standard genome sequencing and annotation.</title>
        <authorList>
            <consortium name="The Broad Institute Genomics Platform"/>
            <consortium name="The Broad Institute Genome Sequencing Center for Infectious Disease"/>
            <person name="Wu L."/>
            <person name="Ma J."/>
        </authorList>
    </citation>
    <scope>NUCLEOTIDE SEQUENCE [LARGE SCALE GENOMIC DNA]</scope>
    <source>
        <strain evidence="6">CGMCC 4.7132</strain>
    </source>
</reference>
<accession>A0ABV9CJP6</accession>
<dbReference type="GO" id="GO:0061542">
    <property type="term" value="F:3-demethylubiquinol 3-O-methyltransferase activity"/>
    <property type="evidence" value="ECO:0007669"/>
    <property type="project" value="UniProtKB-EC"/>
</dbReference>
<evidence type="ECO:0000313" key="5">
    <source>
        <dbReference type="EMBL" id="MFC4533238.1"/>
    </source>
</evidence>
<evidence type="ECO:0000259" key="4">
    <source>
        <dbReference type="Pfam" id="PF13649"/>
    </source>
</evidence>
<evidence type="ECO:0000256" key="2">
    <source>
        <dbReference type="ARBA" id="ARBA00022679"/>
    </source>
</evidence>
<dbReference type="RefSeq" id="WP_380842477.1">
    <property type="nucleotide sequence ID" value="NZ_JBHSFP010000014.1"/>
</dbReference>
<comment type="caution">
    <text evidence="5">The sequence shown here is derived from an EMBL/GenBank/DDBJ whole genome shotgun (WGS) entry which is preliminary data.</text>
</comment>
<keyword evidence="6" id="KW-1185">Reference proteome</keyword>
<evidence type="ECO:0000256" key="1">
    <source>
        <dbReference type="ARBA" id="ARBA00022603"/>
    </source>
</evidence>
<feature type="domain" description="Methyltransferase" evidence="4">
    <location>
        <begin position="82"/>
        <end position="121"/>
    </location>
</feature>
<dbReference type="Proteomes" id="UP001596004">
    <property type="component" value="Unassembled WGS sequence"/>
</dbReference>